<gene>
    <name evidence="2" type="ORF">BU23DRAFT_642241</name>
</gene>
<dbReference type="AlphaFoldDB" id="A0A6A5VQB7"/>
<accession>A0A6A5VQB7</accession>
<dbReference type="PANTHER" id="PTHR33048:SF2">
    <property type="entry name" value="SRPK"/>
    <property type="match status" value="1"/>
</dbReference>
<dbReference type="Proteomes" id="UP000800036">
    <property type="component" value="Unassembled WGS sequence"/>
</dbReference>
<keyword evidence="1" id="KW-0812">Transmembrane</keyword>
<keyword evidence="1" id="KW-0472">Membrane</keyword>
<feature type="transmembrane region" description="Helical" evidence="1">
    <location>
        <begin position="130"/>
        <end position="151"/>
    </location>
</feature>
<reference evidence="2" key="1">
    <citation type="journal article" date="2020" name="Stud. Mycol.">
        <title>101 Dothideomycetes genomes: a test case for predicting lifestyles and emergence of pathogens.</title>
        <authorList>
            <person name="Haridas S."/>
            <person name="Albert R."/>
            <person name="Binder M."/>
            <person name="Bloem J."/>
            <person name="Labutti K."/>
            <person name="Salamov A."/>
            <person name="Andreopoulos B."/>
            <person name="Baker S."/>
            <person name="Barry K."/>
            <person name="Bills G."/>
            <person name="Bluhm B."/>
            <person name="Cannon C."/>
            <person name="Castanera R."/>
            <person name="Culley D."/>
            <person name="Daum C."/>
            <person name="Ezra D."/>
            <person name="Gonzalez J."/>
            <person name="Henrissat B."/>
            <person name="Kuo A."/>
            <person name="Liang C."/>
            <person name="Lipzen A."/>
            <person name="Lutzoni F."/>
            <person name="Magnuson J."/>
            <person name="Mondo S."/>
            <person name="Nolan M."/>
            <person name="Ohm R."/>
            <person name="Pangilinan J."/>
            <person name="Park H.-J."/>
            <person name="Ramirez L."/>
            <person name="Alfaro M."/>
            <person name="Sun H."/>
            <person name="Tritt A."/>
            <person name="Yoshinaga Y."/>
            <person name="Zwiers L.-H."/>
            <person name="Turgeon B."/>
            <person name="Goodwin S."/>
            <person name="Spatafora J."/>
            <person name="Crous P."/>
            <person name="Grigoriev I."/>
        </authorList>
    </citation>
    <scope>NUCLEOTIDE SEQUENCE</scope>
    <source>
        <strain evidence="2">CBS 107.79</strain>
    </source>
</reference>
<keyword evidence="3" id="KW-1185">Reference proteome</keyword>
<feature type="transmembrane region" description="Helical" evidence="1">
    <location>
        <begin position="105"/>
        <end position="123"/>
    </location>
</feature>
<organism evidence="2 3">
    <name type="scientific">Bimuria novae-zelandiae CBS 107.79</name>
    <dbReference type="NCBI Taxonomy" id="1447943"/>
    <lineage>
        <taxon>Eukaryota</taxon>
        <taxon>Fungi</taxon>
        <taxon>Dikarya</taxon>
        <taxon>Ascomycota</taxon>
        <taxon>Pezizomycotina</taxon>
        <taxon>Dothideomycetes</taxon>
        <taxon>Pleosporomycetidae</taxon>
        <taxon>Pleosporales</taxon>
        <taxon>Massarineae</taxon>
        <taxon>Didymosphaeriaceae</taxon>
        <taxon>Bimuria</taxon>
    </lineage>
</organism>
<keyword evidence="1" id="KW-1133">Transmembrane helix</keyword>
<dbReference type="PANTHER" id="PTHR33048">
    <property type="entry name" value="PTH11-LIKE INTEGRAL MEMBRANE PROTEIN (AFU_ORTHOLOGUE AFUA_5G11245)"/>
    <property type="match status" value="1"/>
</dbReference>
<feature type="transmembrane region" description="Helical" evidence="1">
    <location>
        <begin position="25"/>
        <end position="46"/>
    </location>
</feature>
<dbReference type="EMBL" id="ML976658">
    <property type="protein sequence ID" value="KAF1979155.1"/>
    <property type="molecule type" value="Genomic_DNA"/>
</dbReference>
<protein>
    <recommendedName>
        <fullName evidence="4">G-protein coupled receptors family 1 profile domain-containing protein</fullName>
    </recommendedName>
</protein>
<evidence type="ECO:0000313" key="3">
    <source>
        <dbReference type="Proteomes" id="UP000800036"/>
    </source>
</evidence>
<proteinExistence type="predicted"/>
<dbReference type="InterPro" id="IPR052337">
    <property type="entry name" value="SAT4-like"/>
</dbReference>
<evidence type="ECO:0000256" key="1">
    <source>
        <dbReference type="SAM" id="Phobius"/>
    </source>
</evidence>
<evidence type="ECO:0008006" key="4">
    <source>
        <dbReference type="Google" id="ProtNLM"/>
    </source>
</evidence>
<feature type="transmembrane region" description="Helical" evidence="1">
    <location>
        <begin position="58"/>
        <end position="85"/>
    </location>
</feature>
<evidence type="ECO:0000313" key="2">
    <source>
        <dbReference type="EMBL" id="KAF1979155.1"/>
    </source>
</evidence>
<sequence>MTEEYRKNINAAEASMRIRGSKAFIVGWLTYTGMLWTLKICMLAFFRRVTNGLSSAKFIKPIFYAIIVSWIANIVLFVSAFWPFYKYWQIYADFGKQCTPENPTFYVTVLAVNLITNFCIVAIPIPPTQILWQAICLLHGRLCCFCFFAPVSSL</sequence>
<dbReference type="OrthoDB" id="2988756at2759"/>
<name>A0A6A5VQB7_9PLEO</name>